<dbReference type="AlphaFoldDB" id="A0AA88U0G8"/>
<keyword evidence="2" id="KW-1185">Reference proteome</keyword>
<reference evidence="1" key="1">
    <citation type="submission" date="2023-08" db="EMBL/GenBank/DDBJ databases">
        <title>Chromosome-level Genome Assembly of mud carp (Cirrhinus molitorella).</title>
        <authorList>
            <person name="Liu H."/>
        </authorList>
    </citation>
    <scope>NUCLEOTIDE SEQUENCE</scope>
    <source>
        <strain evidence="1">Prfri</strain>
        <tissue evidence="1">Muscle</tissue>
    </source>
</reference>
<protein>
    <submittedName>
        <fullName evidence="1">Uncharacterized protein</fullName>
    </submittedName>
</protein>
<dbReference type="EMBL" id="JAUYZG010000001">
    <property type="protein sequence ID" value="KAK2916390.1"/>
    <property type="molecule type" value="Genomic_DNA"/>
</dbReference>
<sequence length="68" mass="7932">MWRTLELLSLHTERVISRVLITSQFFPSKNTKLIWFLNTFGSLVDLRNFGPIFSSRSSLGESRCVRKN</sequence>
<evidence type="ECO:0000313" key="1">
    <source>
        <dbReference type="EMBL" id="KAK2916390.1"/>
    </source>
</evidence>
<dbReference type="Proteomes" id="UP001187343">
    <property type="component" value="Unassembled WGS sequence"/>
</dbReference>
<organism evidence="1 2">
    <name type="scientific">Cirrhinus molitorella</name>
    <name type="common">mud carp</name>
    <dbReference type="NCBI Taxonomy" id="172907"/>
    <lineage>
        <taxon>Eukaryota</taxon>
        <taxon>Metazoa</taxon>
        <taxon>Chordata</taxon>
        <taxon>Craniata</taxon>
        <taxon>Vertebrata</taxon>
        <taxon>Euteleostomi</taxon>
        <taxon>Actinopterygii</taxon>
        <taxon>Neopterygii</taxon>
        <taxon>Teleostei</taxon>
        <taxon>Ostariophysi</taxon>
        <taxon>Cypriniformes</taxon>
        <taxon>Cyprinidae</taxon>
        <taxon>Labeoninae</taxon>
        <taxon>Labeonini</taxon>
        <taxon>Cirrhinus</taxon>
    </lineage>
</organism>
<evidence type="ECO:0000313" key="2">
    <source>
        <dbReference type="Proteomes" id="UP001187343"/>
    </source>
</evidence>
<proteinExistence type="predicted"/>
<comment type="caution">
    <text evidence="1">The sequence shown here is derived from an EMBL/GenBank/DDBJ whole genome shotgun (WGS) entry which is preliminary data.</text>
</comment>
<accession>A0AA88U0G8</accession>
<name>A0AA88U0G8_9TELE</name>
<gene>
    <name evidence="1" type="ORF">Q8A67_000764</name>
</gene>